<feature type="domain" description="Myb-like" evidence="6">
    <location>
        <begin position="61"/>
        <end position="111"/>
    </location>
</feature>
<feature type="domain" description="Myb-like" evidence="6">
    <location>
        <begin position="8"/>
        <end position="60"/>
    </location>
</feature>
<keyword evidence="3" id="KW-0238">DNA-binding</keyword>
<proteinExistence type="predicted"/>
<gene>
    <name evidence="8" type="ORF">HUJ06_015442</name>
</gene>
<comment type="subcellular location">
    <subcellularLocation>
        <location evidence="1">Nucleus</location>
    </subcellularLocation>
</comment>
<feature type="domain" description="HTH myb-type" evidence="7">
    <location>
        <begin position="8"/>
        <end position="60"/>
    </location>
</feature>
<dbReference type="EMBL" id="DUZY01000005">
    <property type="protein sequence ID" value="DAD41119.1"/>
    <property type="molecule type" value="Genomic_DNA"/>
</dbReference>
<evidence type="ECO:0000256" key="5">
    <source>
        <dbReference type="SAM" id="MobiDB-lite"/>
    </source>
</evidence>
<keyword evidence="9" id="KW-1185">Reference proteome</keyword>
<dbReference type="Pfam" id="PF00249">
    <property type="entry name" value="Myb_DNA-binding"/>
    <property type="match status" value="2"/>
</dbReference>
<protein>
    <recommendedName>
        <fullName evidence="10">Transcription factor MYB39-like</fullName>
    </recommendedName>
</protein>
<dbReference type="InterPro" id="IPR015495">
    <property type="entry name" value="Myb_TF_plants"/>
</dbReference>
<dbReference type="InterPro" id="IPR017930">
    <property type="entry name" value="Myb_dom"/>
</dbReference>
<feature type="region of interest" description="Disordered" evidence="5">
    <location>
        <begin position="246"/>
        <end position="280"/>
    </location>
</feature>
<dbReference type="InterPro" id="IPR009057">
    <property type="entry name" value="Homeodomain-like_sf"/>
</dbReference>
<dbReference type="AlphaFoldDB" id="A0A822ZCB4"/>
<dbReference type="GO" id="GO:0003677">
    <property type="term" value="F:DNA binding"/>
    <property type="evidence" value="ECO:0007669"/>
    <property type="project" value="UniProtKB-KW"/>
</dbReference>
<evidence type="ECO:0000256" key="2">
    <source>
        <dbReference type="ARBA" id="ARBA00022737"/>
    </source>
</evidence>
<keyword evidence="4" id="KW-0539">Nucleus</keyword>
<reference evidence="8 9" key="1">
    <citation type="journal article" date="2020" name="Mol. Biol. Evol.">
        <title>Distinct Expression and Methylation Patterns for Genes with Different Fates following a Single Whole-Genome Duplication in Flowering Plants.</title>
        <authorList>
            <person name="Shi T."/>
            <person name="Rahmani R.S."/>
            <person name="Gugger P.F."/>
            <person name="Wang M."/>
            <person name="Li H."/>
            <person name="Zhang Y."/>
            <person name="Li Z."/>
            <person name="Wang Q."/>
            <person name="Van de Peer Y."/>
            <person name="Marchal K."/>
            <person name="Chen J."/>
        </authorList>
    </citation>
    <scope>NUCLEOTIDE SEQUENCE [LARGE SCALE GENOMIC DNA]</scope>
    <source>
        <tissue evidence="8">Leaf</tissue>
    </source>
</reference>
<dbReference type="FunFam" id="1.10.10.60:FF:000349">
    <property type="entry name" value="Transcription factor MYB39"/>
    <property type="match status" value="1"/>
</dbReference>
<evidence type="ECO:0008006" key="10">
    <source>
        <dbReference type="Google" id="ProtNLM"/>
    </source>
</evidence>
<dbReference type="CDD" id="cd00167">
    <property type="entry name" value="SANT"/>
    <property type="match status" value="2"/>
</dbReference>
<dbReference type="Proteomes" id="UP000607653">
    <property type="component" value="Unassembled WGS sequence"/>
</dbReference>
<name>A0A822ZCB4_NELNU</name>
<evidence type="ECO:0000256" key="4">
    <source>
        <dbReference type="ARBA" id="ARBA00023242"/>
    </source>
</evidence>
<evidence type="ECO:0000259" key="6">
    <source>
        <dbReference type="PROSITE" id="PS50090"/>
    </source>
</evidence>
<keyword evidence="2" id="KW-0677">Repeat</keyword>
<accession>A0A822ZCB4</accession>
<sequence length="302" mass="33848">MGRSPSVEDGVKKGPWTPDEDRKLVQCIQIHGDRRWKDLPKLAGLKRCGKSCRLRWNNYLRPDIKRGKFSQEEEQTILTLHSILGNKWSEIAKKLPGRTDNEIKNFWNTRLKKKLIKMGIDPITHQPRTNFFMVQPHLLYRATSTPPEAYELAKHQYFQCLLQTAALLMTNSSIGSMNSLVLNSVLKENPVLGSPQLDDLIRFSVGTSSQALPSSTLSSRLPADMQLPPLNDVMDFGEISQQSPCIHPPSPLSSLPPASPVTNTIIRNQGGSRGTTSGFQEGDISDWSELLLDDSFICELIN</sequence>
<feature type="domain" description="HTH myb-type" evidence="7">
    <location>
        <begin position="61"/>
        <end position="115"/>
    </location>
</feature>
<dbReference type="PROSITE" id="PS51294">
    <property type="entry name" value="HTH_MYB"/>
    <property type="match status" value="2"/>
</dbReference>
<dbReference type="Gene3D" id="1.10.10.60">
    <property type="entry name" value="Homeodomain-like"/>
    <property type="match status" value="2"/>
</dbReference>
<evidence type="ECO:0000313" key="9">
    <source>
        <dbReference type="Proteomes" id="UP000607653"/>
    </source>
</evidence>
<evidence type="ECO:0000313" key="8">
    <source>
        <dbReference type="EMBL" id="DAD41119.1"/>
    </source>
</evidence>
<evidence type="ECO:0000259" key="7">
    <source>
        <dbReference type="PROSITE" id="PS51294"/>
    </source>
</evidence>
<dbReference type="PANTHER" id="PTHR47994">
    <property type="entry name" value="F14D16.11-RELATED"/>
    <property type="match status" value="1"/>
</dbReference>
<dbReference type="InterPro" id="IPR001005">
    <property type="entry name" value="SANT/Myb"/>
</dbReference>
<dbReference type="SMART" id="SM00717">
    <property type="entry name" value="SANT"/>
    <property type="match status" value="2"/>
</dbReference>
<evidence type="ECO:0000256" key="1">
    <source>
        <dbReference type="ARBA" id="ARBA00004123"/>
    </source>
</evidence>
<dbReference type="GO" id="GO:0005634">
    <property type="term" value="C:nucleus"/>
    <property type="evidence" value="ECO:0007669"/>
    <property type="project" value="UniProtKB-SubCell"/>
</dbReference>
<evidence type="ECO:0000256" key="3">
    <source>
        <dbReference type="ARBA" id="ARBA00023125"/>
    </source>
</evidence>
<dbReference type="SUPFAM" id="SSF46689">
    <property type="entry name" value="Homeodomain-like"/>
    <property type="match status" value="1"/>
</dbReference>
<organism evidence="8 9">
    <name type="scientific">Nelumbo nucifera</name>
    <name type="common">Sacred lotus</name>
    <dbReference type="NCBI Taxonomy" id="4432"/>
    <lineage>
        <taxon>Eukaryota</taxon>
        <taxon>Viridiplantae</taxon>
        <taxon>Streptophyta</taxon>
        <taxon>Embryophyta</taxon>
        <taxon>Tracheophyta</taxon>
        <taxon>Spermatophyta</taxon>
        <taxon>Magnoliopsida</taxon>
        <taxon>Proteales</taxon>
        <taxon>Nelumbonaceae</taxon>
        <taxon>Nelumbo</taxon>
    </lineage>
</organism>
<comment type="caution">
    <text evidence="8">The sequence shown here is derived from an EMBL/GenBank/DDBJ whole genome shotgun (WGS) entry which is preliminary data.</text>
</comment>
<dbReference type="PROSITE" id="PS50090">
    <property type="entry name" value="MYB_LIKE"/>
    <property type="match status" value="2"/>
</dbReference>
<feature type="compositionally biased region" description="Polar residues" evidence="5">
    <location>
        <begin position="261"/>
        <end position="279"/>
    </location>
</feature>
<dbReference type="PANTHER" id="PTHR47994:SF5">
    <property type="entry name" value="F14D16.11-RELATED"/>
    <property type="match status" value="1"/>
</dbReference>
<dbReference type="FunFam" id="1.10.10.60:FF:000001">
    <property type="entry name" value="MYB-related transcription factor"/>
    <property type="match status" value="1"/>
</dbReference>